<feature type="transmembrane region" description="Helical" evidence="9">
    <location>
        <begin position="135"/>
        <end position="154"/>
    </location>
</feature>
<keyword evidence="3 7" id="KW-0813">Transport</keyword>
<dbReference type="Pfam" id="PF00083">
    <property type="entry name" value="Sugar_tr"/>
    <property type="match status" value="1"/>
</dbReference>
<feature type="transmembrane region" description="Helical" evidence="9">
    <location>
        <begin position="316"/>
        <end position="339"/>
    </location>
</feature>
<feature type="region of interest" description="Disordered" evidence="8">
    <location>
        <begin position="1"/>
        <end position="42"/>
    </location>
</feature>
<dbReference type="HOGENOM" id="CLU_001265_30_1_1"/>
<comment type="caution">
    <text evidence="11">The sequence shown here is derived from an EMBL/GenBank/DDBJ whole genome shotgun (WGS) entry which is preliminary data.</text>
</comment>
<keyword evidence="6 9" id="KW-0472">Membrane</keyword>
<reference evidence="11 12" key="1">
    <citation type="submission" date="2013-03" db="EMBL/GenBank/DDBJ databases">
        <title>The Genome Sequence of Exophiala aquamarina CBS 119918.</title>
        <authorList>
            <consortium name="The Broad Institute Genomics Platform"/>
            <person name="Cuomo C."/>
            <person name="de Hoog S."/>
            <person name="Gorbushina A."/>
            <person name="Walker B."/>
            <person name="Young S.K."/>
            <person name="Zeng Q."/>
            <person name="Gargeya S."/>
            <person name="Fitzgerald M."/>
            <person name="Haas B."/>
            <person name="Abouelleil A."/>
            <person name="Allen A.W."/>
            <person name="Alvarado L."/>
            <person name="Arachchi H.M."/>
            <person name="Berlin A.M."/>
            <person name="Chapman S.B."/>
            <person name="Gainer-Dewar J."/>
            <person name="Goldberg J."/>
            <person name="Griggs A."/>
            <person name="Gujja S."/>
            <person name="Hansen M."/>
            <person name="Howarth C."/>
            <person name="Imamovic A."/>
            <person name="Ireland A."/>
            <person name="Larimer J."/>
            <person name="McCowan C."/>
            <person name="Murphy C."/>
            <person name="Pearson M."/>
            <person name="Poon T.W."/>
            <person name="Priest M."/>
            <person name="Roberts A."/>
            <person name="Saif S."/>
            <person name="Shea T."/>
            <person name="Sisk P."/>
            <person name="Sykes S."/>
            <person name="Wortman J."/>
            <person name="Nusbaum C."/>
            <person name="Birren B."/>
        </authorList>
    </citation>
    <scope>NUCLEOTIDE SEQUENCE [LARGE SCALE GENOMIC DNA]</scope>
    <source>
        <strain evidence="11 12">CBS 119918</strain>
    </source>
</reference>
<evidence type="ECO:0000256" key="2">
    <source>
        <dbReference type="ARBA" id="ARBA00010992"/>
    </source>
</evidence>
<dbReference type="PANTHER" id="PTHR48022:SF91">
    <property type="entry name" value="MAJOR FACILITATOR SUPERFAMILY (MFS) PROFILE DOMAIN-CONTAINING PROTEIN-RELATED"/>
    <property type="match status" value="1"/>
</dbReference>
<dbReference type="Proteomes" id="UP000027920">
    <property type="component" value="Unassembled WGS sequence"/>
</dbReference>
<dbReference type="InterPro" id="IPR050360">
    <property type="entry name" value="MFS_Sugar_Transporters"/>
</dbReference>
<evidence type="ECO:0000256" key="4">
    <source>
        <dbReference type="ARBA" id="ARBA00022692"/>
    </source>
</evidence>
<evidence type="ECO:0000256" key="5">
    <source>
        <dbReference type="ARBA" id="ARBA00022989"/>
    </source>
</evidence>
<accession>A0A072P925</accession>
<feature type="transmembrane region" description="Helical" evidence="9">
    <location>
        <begin position="195"/>
        <end position="214"/>
    </location>
</feature>
<evidence type="ECO:0000256" key="3">
    <source>
        <dbReference type="ARBA" id="ARBA00022448"/>
    </source>
</evidence>
<evidence type="ECO:0000259" key="10">
    <source>
        <dbReference type="PROSITE" id="PS50850"/>
    </source>
</evidence>
<evidence type="ECO:0000256" key="1">
    <source>
        <dbReference type="ARBA" id="ARBA00004141"/>
    </source>
</evidence>
<dbReference type="AlphaFoldDB" id="A0A072P925"/>
<evidence type="ECO:0000256" key="7">
    <source>
        <dbReference type="RuleBase" id="RU003346"/>
    </source>
</evidence>
<dbReference type="InterPro" id="IPR005828">
    <property type="entry name" value="MFS_sugar_transport-like"/>
</dbReference>
<dbReference type="OrthoDB" id="2241241at2759"/>
<organism evidence="11 12">
    <name type="scientific">Exophiala aquamarina CBS 119918</name>
    <dbReference type="NCBI Taxonomy" id="1182545"/>
    <lineage>
        <taxon>Eukaryota</taxon>
        <taxon>Fungi</taxon>
        <taxon>Dikarya</taxon>
        <taxon>Ascomycota</taxon>
        <taxon>Pezizomycotina</taxon>
        <taxon>Eurotiomycetes</taxon>
        <taxon>Chaetothyriomycetidae</taxon>
        <taxon>Chaetothyriales</taxon>
        <taxon>Herpotrichiellaceae</taxon>
        <taxon>Exophiala</taxon>
    </lineage>
</organism>
<dbReference type="SUPFAM" id="SSF103473">
    <property type="entry name" value="MFS general substrate transporter"/>
    <property type="match status" value="1"/>
</dbReference>
<proteinExistence type="inferred from homology"/>
<dbReference type="InterPro" id="IPR036259">
    <property type="entry name" value="MFS_trans_sf"/>
</dbReference>
<evidence type="ECO:0000313" key="12">
    <source>
        <dbReference type="Proteomes" id="UP000027920"/>
    </source>
</evidence>
<dbReference type="EMBL" id="AMGV01000006">
    <property type="protein sequence ID" value="KEF56351.1"/>
    <property type="molecule type" value="Genomic_DNA"/>
</dbReference>
<comment type="similarity">
    <text evidence="2 7">Belongs to the major facilitator superfamily. Sugar transporter (TC 2.A.1.1) family.</text>
</comment>
<dbReference type="PRINTS" id="PR00171">
    <property type="entry name" value="SUGRTRNSPORT"/>
</dbReference>
<dbReference type="Gene3D" id="1.20.1250.20">
    <property type="entry name" value="MFS general substrate transporter like domains"/>
    <property type="match status" value="1"/>
</dbReference>
<dbReference type="GO" id="GO:0016020">
    <property type="term" value="C:membrane"/>
    <property type="evidence" value="ECO:0007669"/>
    <property type="project" value="UniProtKB-SubCell"/>
</dbReference>
<evidence type="ECO:0000313" key="11">
    <source>
        <dbReference type="EMBL" id="KEF56351.1"/>
    </source>
</evidence>
<keyword evidence="4 9" id="KW-0812">Transmembrane</keyword>
<name>A0A072P925_9EURO</name>
<dbReference type="PANTHER" id="PTHR48022">
    <property type="entry name" value="PLASTIDIC GLUCOSE TRANSPORTER 4"/>
    <property type="match status" value="1"/>
</dbReference>
<dbReference type="NCBIfam" id="TIGR00879">
    <property type="entry name" value="SP"/>
    <property type="match status" value="1"/>
</dbReference>
<feature type="domain" description="Major facilitator superfamily (MFS) profile" evidence="10">
    <location>
        <begin position="59"/>
        <end position="506"/>
    </location>
</feature>
<keyword evidence="5 9" id="KW-1133">Transmembrane helix</keyword>
<dbReference type="PROSITE" id="PS50850">
    <property type="entry name" value="MFS"/>
    <property type="match status" value="1"/>
</dbReference>
<protein>
    <submittedName>
        <fullName evidence="11">MFS transporter, SP family, sugar:H+ symporter</fullName>
    </submittedName>
</protein>
<dbReference type="CDD" id="cd17356">
    <property type="entry name" value="MFS_HXT"/>
    <property type="match status" value="1"/>
</dbReference>
<evidence type="ECO:0000256" key="6">
    <source>
        <dbReference type="ARBA" id="ARBA00023136"/>
    </source>
</evidence>
<feature type="transmembrane region" description="Helical" evidence="9">
    <location>
        <begin position="384"/>
        <end position="403"/>
    </location>
</feature>
<dbReference type="InterPro" id="IPR005829">
    <property type="entry name" value="Sugar_transporter_CS"/>
</dbReference>
<dbReference type="PROSITE" id="PS00216">
    <property type="entry name" value="SUGAR_TRANSPORT_1"/>
    <property type="match status" value="1"/>
</dbReference>
<evidence type="ECO:0000256" key="9">
    <source>
        <dbReference type="SAM" id="Phobius"/>
    </source>
</evidence>
<dbReference type="InterPro" id="IPR003663">
    <property type="entry name" value="Sugar/inositol_transpt"/>
</dbReference>
<feature type="transmembrane region" description="Helical" evidence="9">
    <location>
        <begin position="226"/>
        <end position="248"/>
    </location>
</feature>
<dbReference type="PROSITE" id="PS00217">
    <property type="entry name" value="SUGAR_TRANSPORT_2"/>
    <property type="match status" value="1"/>
</dbReference>
<dbReference type="FunFam" id="1.20.1250.20:FF:000044">
    <property type="entry name" value="Hexose transporter Hxt3p"/>
    <property type="match status" value="1"/>
</dbReference>
<feature type="transmembrane region" description="Helical" evidence="9">
    <location>
        <begin position="453"/>
        <end position="475"/>
    </location>
</feature>
<feature type="transmembrane region" description="Helical" evidence="9">
    <location>
        <begin position="351"/>
        <end position="372"/>
    </location>
</feature>
<comment type="subcellular location">
    <subcellularLocation>
        <location evidence="1">Membrane</location>
        <topology evidence="1">Multi-pass membrane protein</topology>
    </subcellularLocation>
</comment>
<feature type="transmembrane region" description="Helical" evidence="9">
    <location>
        <begin position="415"/>
        <end position="441"/>
    </location>
</feature>
<feature type="region of interest" description="Disordered" evidence="8">
    <location>
        <begin position="551"/>
        <end position="603"/>
    </location>
</feature>
<gene>
    <name evidence="11" type="ORF">A1O9_07932</name>
</gene>
<dbReference type="InterPro" id="IPR020846">
    <property type="entry name" value="MFS_dom"/>
</dbReference>
<dbReference type="GeneID" id="25282845"/>
<feature type="transmembrane region" description="Helical" evidence="9">
    <location>
        <begin position="160"/>
        <end position="183"/>
    </location>
</feature>
<dbReference type="VEuPathDB" id="FungiDB:A1O9_07932"/>
<evidence type="ECO:0000256" key="8">
    <source>
        <dbReference type="SAM" id="MobiDB-lite"/>
    </source>
</evidence>
<feature type="transmembrane region" description="Helical" evidence="9">
    <location>
        <begin position="57"/>
        <end position="81"/>
    </location>
</feature>
<keyword evidence="12" id="KW-1185">Reference proteome</keyword>
<feature type="transmembrane region" description="Helical" evidence="9">
    <location>
        <begin position="481"/>
        <end position="502"/>
    </location>
</feature>
<feature type="compositionally biased region" description="Polar residues" evidence="8">
    <location>
        <begin position="23"/>
        <end position="36"/>
    </location>
</feature>
<dbReference type="GO" id="GO:0005351">
    <property type="term" value="F:carbohydrate:proton symporter activity"/>
    <property type="evidence" value="ECO:0007669"/>
    <property type="project" value="TreeGrafter"/>
</dbReference>
<dbReference type="RefSeq" id="XP_013258941.1">
    <property type="nucleotide sequence ID" value="XM_013403487.1"/>
</dbReference>
<feature type="transmembrane region" description="Helical" evidence="9">
    <location>
        <begin position="101"/>
        <end position="123"/>
    </location>
</feature>
<sequence>MAVLDMLKKQQPPTAVPERGASARSSFTATGETSNIETEKGPFDDESKVPFLTIRTFFMAVLVSFGGLCFGYDTGQISGFLEMDNFLENFADQQDPIGFSNVRAGLIVGMLSIGTLVGALISGPLANNRSLGRKYSLVLWSIVFCVGVAIQIAARKPHWYEVMIGRIIAGLAIGGMSVMVPAYQGESSPRHVRGAIVCCYQLFITVGILIAYSINAGTESIQSTASWRIVMGIGFLFAIALGVGILFFPETPRHDYRNGNIDKATASIAKFHGVSERHRVVKDQLVEMQEKLQIEREGGSHPWYEIFTGPQMLRRILLGMVIQAAQQLSGANFFFYYGTVVFSSVGLPNSFVTQIILGAVNVITTFPGLYFVEKFGRRKCLMAGAAWMFVCFLIFASLGQFSLENDDGSNNKTIGYVMIVFACLFIAAFASTWGPMAWAVCSELYPTRYASPCIALCAATNWLFNFLIAFFTPFITGDINYAYGYVFAGCNILAVFFVYFFLPETSGRSLEEIDTMFLLEVKPWKSSKWTPPKGEDLITADKLRLNSGARDIMKHREGPGGETEQQETARGQNRNDLSRVPSVSGPQDHLGVGARGNSFVGIQ</sequence>